<gene>
    <name evidence="1" type="ORF">MOP44_23005</name>
</gene>
<dbReference type="Gene3D" id="3.40.50.2300">
    <property type="match status" value="2"/>
</dbReference>
<dbReference type="EMBL" id="CP093313">
    <property type="protein sequence ID" value="UWZ83423.1"/>
    <property type="molecule type" value="Genomic_DNA"/>
</dbReference>
<dbReference type="AlphaFoldDB" id="A0A9J7BLA0"/>
<keyword evidence="2" id="KW-1185">Reference proteome</keyword>
<reference evidence="1" key="1">
    <citation type="submission" date="2021-04" db="EMBL/GenBank/DDBJ databases">
        <title>Phylogenetic analysis of Acidobacteriaceae.</title>
        <authorList>
            <person name="Qiu L."/>
            <person name="Zhang Q."/>
        </authorList>
    </citation>
    <scope>NUCLEOTIDE SEQUENCE</scope>
    <source>
        <strain evidence="1">DSM 25168</strain>
    </source>
</reference>
<dbReference type="KEGG" id="orp:MOP44_23005"/>
<organism evidence="1 2">
    <name type="scientific">Occallatibacter riparius</name>
    <dbReference type="NCBI Taxonomy" id="1002689"/>
    <lineage>
        <taxon>Bacteria</taxon>
        <taxon>Pseudomonadati</taxon>
        <taxon>Acidobacteriota</taxon>
        <taxon>Terriglobia</taxon>
        <taxon>Terriglobales</taxon>
        <taxon>Acidobacteriaceae</taxon>
        <taxon>Occallatibacter</taxon>
    </lineage>
</organism>
<evidence type="ECO:0000313" key="1">
    <source>
        <dbReference type="EMBL" id="UWZ83423.1"/>
    </source>
</evidence>
<dbReference type="PANTHER" id="PTHR35271:SF1">
    <property type="entry name" value="ABC TRANSPORTER, SUBSTRATE-BINDING LIPOPROTEIN"/>
    <property type="match status" value="1"/>
</dbReference>
<dbReference type="InterPro" id="IPR007487">
    <property type="entry name" value="ABC_transpt-TYRBP-like"/>
</dbReference>
<sequence>MIAVLKKIALGLALIAVSAAILLYSDLASRRVTADAGPAKHQLRLAVVQHAAIPTLDDGVSGALAALKERGYSDGDRISVRAYNAQGDIGTANAIAKEVTSGDFDLIFSVSTISLQTIANANRFATPPRTHVFSLVSDPYAVGVGVSRDNHMQHPPYMTGYGSLAPVEDAFKLARQLNPGLKRVGLVWDPSEANSVVTTTLARSVCAKMGLTLVEANAENSTAISDAVGSLITRNIDAIWISPDLVAAHGLDLIVSKARTARIPVFTSVPRKQPTGALFELGANYFAIGHSAGLLAADVLDGKSPSSVPVENIMPVTLQINKLALNNLRDKWTLPDSVLAQADVIEDETGRHTKDQTVASVGH</sequence>
<dbReference type="SUPFAM" id="SSF53822">
    <property type="entry name" value="Periplasmic binding protein-like I"/>
    <property type="match status" value="2"/>
</dbReference>
<evidence type="ECO:0000313" key="2">
    <source>
        <dbReference type="Proteomes" id="UP001059380"/>
    </source>
</evidence>
<proteinExistence type="predicted"/>
<dbReference type="PANTHER" id="PTHR35271">
    <property type="entry name" value="ABC TRANSPORTER, SUBSTRATE-BINDING LIPOPROTEIN-RELATED"/>
    <property type="match status" value="1"/>
</dbReference>
<dbReference type="Pfam" id="PF04392">
    <property type="entry name" value="ABC_sub_bind"/>
    <property type="match status" value="1"/>
</dbReference>
<dbReference type="Proteomes" id="UP001059380">
    <property type="component" value="Chromosome"/>
</dbReference>
<dbReference type="InterPro" id="IPR028082">
    <property type="entry name" value="Peripla_BP_I"/>
</dbReference>
<protein>
    <submittedName>
        <fullName evidence="1">ABC transporter substrate-binding protein</fullName>
    </submittedName>
</protein>
<dbReference type="RefSeq" id="WP_260792758.1">
    <property type="nucleotide sequence ID" value="NZ_CP093313.1"/>
</dbReference>
<name>A0A9J7BLA0_9BACT</name>
<dbReference type="CDD" id="cd06325">
    <property type="entry name" value="PBP1_ABC_unchar_transporter"/>
    <property type="match status" value="1"/>
</dbReference>
<accession>A0A9J7BLA0</accession>